<organism evidence="1 2">
    <name type="scientific">Octopus vulgaris</name>
    <name type="common">Common octopus</name>
    <dbReference type="NCBI Taxonomy" id="6645"/>
    <lineage>
        <taxon>Eukaryota</taxon>
        <taxon>Metazoa</taxon>
        <taxon>Spiralia</taxon>
        <taxon>Lophotrochozoa</taxon>
        <taxon>Mollusca</taxon>
        <taxon>Cephalopoda</taxon>
        <taxon>Coleoidea</taxon>
        <taxon>Octopodiformes</taxon>
        <taxon>Octopoda</taxon>
        <taxon>Incirrata</taxon>
        <taxon>Octopodidae</taxon>
        <taxon>Octopus</taxon>
    </lineage>
</organism>
<accession>A0AA36BW59</accession>
<dbReference type="AlphaFoldDB" id="A0AA36BW59"/>
<keyword evidence="2" id="KW-1185">Reference proteome</keyword>
<evidence type="ECO:0000313" key="2">
    <source>
        <dbReference type="Proteomes" id="UP001162480"/>
    </source>
</evidence>
<reference evidence="1" key="1">
    <citation type="submission" date="2023-08" db="EMBL/GenBank/DDBJ databases">
        <authorList>
            <person name="Alioto T."/>
            <person name="Alioto T."/>
            <person name="Gomez Garrido J."/>
        </authorList>
    </citation>
    <scope>NUCLEOTIDE SEQUENCE</scope>
</reference>
<protein>
    <submittedName>
        <fullName evidence="1">Uncharacterized protein</fullName>
    </submittedName>
</protein>
<proteinExistence type="predicted"/>
<name>A0AA36BW59_OCTVU</name>
<dbReference type="EMBL" id="OX597838">
    <property type="protein sequence ID" value="CAI9740847.1"/>
    <property type="molecule type" value="Genomic_DNA"/>
</dbReference>
<evidence type="ECO:0000313" key="1">
    <source>
        <dbReference type="EMBL" id="CAI9740847.1"/>
    </source>
</evidence>
<gene>
    <name evidence="1" type="ORF">OCTVUL_1B018535</name>
</gene>
<dbReference type="Proteomes" id="UP001162480">
    <property type="component" value="Chromosome 25"/>
</dbReference>
<sequence>MDRVRVIISGGGSCGGINRGDVYIIDGFIYSSGGGHGYGFSRGEWRGCHRHSISDVSGICEGGGSGGDLSSSADIMEGDIYGSSCGGHV</sequence>